<protein>
    <submittedName>
        <fullName evidence="2">Uncharacterized protein</fullName>
    </submittedName>
</protein>
<proteinExistence type="predicted"/>
<feature type="non-terminal residue" evidence="2">
    <location>
        <position position="1"/>
    </location>
</feature>
<dbReference type="EMBL" id="CADCTV010000299">
    <property type="protein sequence ID" value="CAA9315143.1"/>
    <property type="molecule type" value="Genomic_DNA"/>
</dbReference>
<sequence>ARWTQGVPHVRGRRSEYRLQGREHALPLHHRARQDPAAADQRDVRAAPAAGGHRHQARTLPGPAAVHRRPRGV</sequence>
<feature type="compositionally biased region" description="Basic and acidic residues" evidence="1">
    <location>
        <begin position="13"/>
        <end position="26"/>
    </location>
</feature>
<organism evidence="2">
    <name type="scientific">uncultured Gemmatimonadota bacterium</name>
    <dbReference type="NCBI Taxonomy" id="203437"/>
    <lineage>
        <taxon>Bacteria</taxon>
        <taxon>Pseudomonadati</taxon>
        <taxon>Gemmatimonadota</taxon>
        <taxon>environmental samples</taxon>
    </lineage>
</organism>
<evidence type="ECO:0000313" key="2">
    <source>
        <dbReference type="EMBL" id="CAA9315143.1"/>
    </source>
</evidence>
<evidence type="ECO:0000256" key="1">
    <source>
        <dbReference type="SAM" id="MobiDB-lite"/>
    </source>
</evidence>
<name>A0A6J4KVM4_9BACT</name>
<feature type="region of interest" description="Disordered" evidence="1">
    <location>
        <begin position="1"/>
        <end position="73"/>
    </location>
</feature>
<feature type="non-terminal residue" evidence="2">
    <location>
        <position position="73"/>
    </location>
</feature>
<accession>A0A6J4KVM4</accession>
<gene>
    <name evidence="2" type="ORF">AVDCRST_MAG89-1357</name>
</gene>
<reference evidence="2" key="1">
    <citation type="submission" date="2020-02" db="EMBL/GenBank/DDBJ databases">
        <authorList>
            <person name="Meier V. D."/>
        </authorList>
    </citation>
    <scope>NUCLEOTIDE SEQUENCE</scope>
    <source>
        <strain evidence="2">AVDCRST_MAG89</strain>
    </source>
</reference>
<dbReference type="AlphaFoldDB" id="A0A6J4KVM4"/>